<dbReference type="SUPFAM" id="SSF48452">
    <property type="entry name" value="TPR-like"/>
    <property type="match status" value="1"/>
</dbReference>
<feature type="repeat" description="PPR" evidence="3">
    <location>
        <begin position="741"/>
        <end position="775"/>
    </location>
</feature>
<dbReference type="Gene3D" id="1.25.40.10">
    <property type="entry name" value="Tetratricopeptide repeat domain"/>
    <property type="match status" value="8"/>
</dbReference>
<feature type="repeat" description="PPR" evidence="3">
    <location>
        <begin position="294"/>
        <end position="324"/>
    </location>
</feature>
<feature type="repeat" description="PPR" evidence="3">
    <location>
        <begin position="671"/>
        <end position="705"/>
    </location>
</feature>
<feature type="repeat" description="PPR" evidence="3">
    <location>
        <begin position="119"/>
        <end position="153"/>
    </location>
</feature>
<dbReference type="Pfam" id="PF01535">
    <property type="entry name" value="PPR"/>
    <property type="match status" value="4"/>
</dbReference>
<evidence type="ECO:0000256" key="3">
    <source>
        <dbReference type="PROSITE-ProRule" id="PRU00708"/>
    </source>
</evidence>
<dbReference type="NCBIfam" id="TIGR00756">
    <property type="entry name" value="PPR"/>
    <property type="match status" value="11"/>
</dbReference>
<keyword evidence="5" id="KW-1185">Reference proteome</keyword>
<accession>A0AA88RQM2</accession>
<evidence type="ECO:0000313" key="4">
    <source>
        <dbReference type="EMBL" id="KAK2993757.1"/>
    </source>
</evidence>
<comment type="caution">
    <text evidence="4">The sequence shown here is derived from an EMBL/GenBank/DDBJ whole genome shotgun (WGS) entry which is preliminary data.</text>
</comment>
<dbReference type="InterPro" id="IPR002885">
    <property type="entry name" value="PPR_rpt"/>
</dbReference>
<gene>
    <name evidence="4" type="ORF">RJ640_002971</name>
</gene>
<dbReference type="Pfam" id="PF12854">
    <property type="entry name" value="PPR_1"/>
    <property type="match status" value="2"/>
</dbReference>
<feature type="repeat" description="PPR" evidence="3">
    <location>
        <begin position="636"/>
        <end position="670"/>
    </location>
</feature>
<evidence type="ECO:0000256" key="1">
    <source>
        <dbReference type="ARBA" id="ARBA00007626"/>
    </source>
</evidence>
<feature type="repeat" description="PPR" evidence="3">
    <location>
        <begin position="394"/>
        <end position="428"/>
    </location>
</feature>
<dbReference type="PROSITE" id="PS51375">
    <property type="entry name" value="PPR"/>
    <property type="match status" value="13"/>
</dbReference>
<feature type="repeat" description="PPR" evidence="3">
    <location>
        <begin position="189"/>
        <end position="223"/>
    </location>
</feature>
<comment type="similarity">
    <text evidence="1">Belongs to the PPR family. P subfamily.</text>
</comment>
<dbReference type="EMBL" id="JAVXUO010000276">
    <property type="protein sequence ID" value="KAK2993757.1"/>
    <property type="molecule type" value="Genomic_DNA"/>
</dbReference>
<evidence type="ECO:0000256" key="2">
    <source>
        <dbReference type="ARBA" id="ARBA00022737"/>
    </source>
</evidence>
<dbReference type="AlphaFoldDB" id="A0AA88RQM2"/>
<feature type="repeat" description="PPR" evidence="3">
    <location>
        <begin position="706"/>
        <end position="740"/>
    </location>
</feature>
<sequence>MTITSISRLNRHWDSLIQSLCKNAKDPDKALTVLRDCLKVKGILPSSYTFSSLIRSFSSQGKLDRAIEVLELMTDEKINYPLDNFVCSSVISGFVRIGKPELALGFYENAANSAALKSNIVTYTALLSAYCRLGRNAEVIELASRIEKDQLAFDVVFYSCWMSESLRDGDFKKAIEKYREMEKRNIKSDTIQHTTLVHGFAKEMHVEKTVGFLNKMKKEGLKPDLVTYTAIMRGFCQKGKMEEALAVFKLVEDLGIILDEFAYATLIDGLCVREDFDLVFHLLDDMEKKDIRASVVTYNTVINGLCRAGRTSEAEEISKSILGDVVTYSTLLHAYIEEENAMGVLETKQRLEEAGIHFDVVMCNILIKALFMVGASADALATYDGMPEHELAADSVTYCTLIDGYCKVGRISEAIEIFDEFRKTSIPSVACYNCLIYGLCKKGMVDMAIEVFIELDDRGLHSDAGMHTVLLKATVEEKGAAGVLDLIQRCDILRPELFDILCNKSISLLCKKGFPEAACDVYVVMKRKGSVVTRKSYYSILEVLIHNGNKWQVQPILSTFLRTCGVVEPKVSTILVQYLCIKDANYALRFFEKIRECGWITATIPVTVFDNLTKNGRVLDAYKLIRGTEDNLPRMDVVDYSIIVDRLCKGGHIRKALDLCEFARKKGITLSIVTYNSVINGLCRQGCLVEAFRLFDSLKKINVAPSEITYAILIDILTKEGHLVDARKLFERMVLLGLKPRTRVYNLLINGYCKMGQMQEGLKLLLDLEVKCLKPDEFTVSAVINGFCRNGDMEAALESYFDFKRNGHLPDFLGFMYLLSGLCSKGRLEESRSILREMLQTQSVINLLNKVETDVQTESMEQFLFFLCEQGRIQETITVLNEVGSMFFPVERWRTGASSGPEKLKEIYDSKAFGIAASKSLLSSYDTDMNIKSSDAESTVKNYAEEDNRSQLCDFDSYYDQLASLCTKGELLEANKLAKMLTC</sequence>
<keyword evidence="2" id="KW-0677">Repeat</keyword>
<feature type="repeat" description="PPR" evidence="3">
    <location>
        <begin position="154"/>
        <end position="188"/>
    </location>
</feature>
<evidence type="ECO:0008006" key="6">
    <source>
        <dbReference type="Google" id="ProtNLM"/>
    </source>
</evidence>
<dbReference type="Proteomes" id="UP001187471">
    <property type="component" value="Unassembled WGS sequence"/>
</dbReference>
<feature type="repeat" description="PPR" evidence="3">
    <location>
        <begin position="776"/>
        <end position="810"/>
    </location>
</feature>
<feature type="repeat" description="PPR" evidence="3">
    <location>
        <begin position="46"/>
        <end position="80"/>
    </location>
</feature>
<protein>
    <recommendedName>
        <fullName evidence="6">Pentatricopeptide repeat-containing protein</fullName>
    </recommendedName>
</protein>
<dbReference type="Pfam" id="PF13812">
    <property type="entry name" value="PPR_3"/>
    <property type="match status" value="2"/>
</dbReference>
<evidence type="ECO:0000313" key="5">
    <source>
        <dbReference type="Proteomes" id="UP001187471"/>
    </source>
</evidence>
<dbReference type="Pfam" id="PF13041">
    <property type="entry name" value="PPR_2"/>
    <property type="match status" value="5"/>
</dbReference>
<dbReference type="GO" id="GO:0003729">
    <property type="term" value="F:mRNA binding"/>
    <property type="evidence" value="ECO:0007669"/>
    <property type="project" value="TreeGrafter"/>
</dbReference>
<name>A0AA88RQM2_9ASTE</name>
<reference evidence="4" key="1">
    <citation type="submission" date="2022-12" db="EMBL/GenBank/DDBJ databases">
        <title>Draft genome assemblies for two species of Escallonia (Escalloniales).</title>
        <authorList>
            <person name="Chanderbali A."/>
            <person name="Dervinis C."/>
            <person name="Anghel I."/>
            <person name="Soltis D."/>
            <person name="Soltis P."/>
            <person name="Zapata F."/>
        </authorList>
    </citation>
    <scope>NUCLEOTIDE SEQUENCE</scope>
    <source>
        <strain evidence="4">UCBG92.1500</strain>
        <tissue evidence="4">Leaf</tissue>
    </source>
</reference>
<feature type="repeat" description="PPR" evidence="3">
    <location>
        <begin position="259"/>
        <end position="293"/>
    </location>
</feature>
<dbReference type="PANTHER" id="PTHR47938">
    <property type="entry name" value="RESPIRATORY COMPLEX I CHAPERONE (CIA84), PUTATIVE (AFU_ORTHOLOGUE AFUA_2G06020)-RELATED"/>
    <property type="match status" value="1"/>
</dbReference>
<dbReference type="PANTHER" id="PTHR47938:SF7">
    <property type="entry name" value="PENTACOTRIPEPTIDE-REPEAT REGION OF PRORP DOMAIN-CONTAINING PROTEIN"/>
    <property type="match status" value="1"/>
</dbReference>
<feature type="repeat" description="PPR" evidence="3">
    <location>
        <begin position="224"/>
        <end position="258"/>
    </location>
</feature>
<proteinExistence type="inferred from homology"/>
<dbReference type="InterPro" id="IPR011990">
    <property type="entry name" value="TPR-like_helical_dom_sf"/>
</dbReference>
<organism evidence="4 5">
    <name type="scientific">Escallonia rubra</name>
    <dbReference type="NCBI Taxonomy" id="112253"/>
    <lineage>
        <taxon>Eukaryota</taxon>
        <taxon>Viridiplantae</taxon>
        <taxon>Streptophyta</taxon>
        <taxon>Embryophyta</taxon>
        <taxon>Tracheophyta</taxon>
        <taxon>Spermatophyta</taxon>
        <taxon>Magnoliopsida</taxon>
        <taxon>eudicotyledons</taxon>
        <taxon>Gunneridae</taxon>
        <taxon>Pentapetalae</taxon>
        <taxon>asterids</taxon>
        <taxon>campanulids</taxon>
        <taxon>Escalloniales</taxon>
        <taxon>Escalloniaceae</taxon>
        <taxon>Escallonia</taxon>
    </lineage>
</organism>